<evidence type="ECO:0000313" key="3">
    <source>
        <dbReference type="Proteomes" id="UP000696280"/>
    </source>
</evidence>
<dbReference type="PRINTS" id="PR00081">
    <property type="entry name" value="GDHRDH"/>
</dbReference>
<dbReference type="GO" id="GO:0016491">
    <property type="term" value="F:oxidoreductase activity"/>
    <property type="evidence" value="ECO:0007669"/>
    <property type="project" value="UniProtKB-KW"/>
</dbReference>
<reference evidence="2" key="1">
    <citation type="submission" date="2021-07" db="EMBL/GenBank/DDBJ databases">
        <authorList>
            <person name="Durling M."/>
        </authorList>
    </citation>
    <scope>NUCLEOTIDE SEQUENCE</scope>
</reference>
<dbReference type="Proteomes" id="UP000696280">
    <property type="component" value="Unassembled WGS sequence"/>
</dbReference>
<gene>
    <name evidence="2" type="ORF">HYFRA_00012394</name>
</gene>
<organism evidence="2 3">
    <name type="scientific">Hymenoscyphus fraxineus</name>
    <dbReference type="NCBI Taxonomy" id="746836"/>
    <lineage>
        <taxon>Eukaryota</taxon>
        <taxon>Fungi</taxon>
        <taxon>Dikarya</taxon>
        <taxon>Ascomycota</taxon>
        <taxon>Pezizomycotina</taxon>
        <taxon>Leotiomycetes</taxon>
        <taxon>Helotiales</taxon>
        <taxon>Helotiaceae</taxon>
        <taxon>Hymenoscyphus</taxon>
    </lineage>
</organism>
<evidence type="ECO:0000256" key="1">
    <source>
        <dbReference type="ARBA" id="ARBA00023002"/>
    </source>
</evidence>
<evidence type="ECO:0008006" key="4">
    <source>
        <dbReference type="Google" id="ProtNLM"/>
    </source>
</evidence>
<sequence length="341" mass="37380">MPTSHFSTTPTQQASIPRFFFNQITTKPTLSKSDIHSQTAIVTGSNSGVGLETSRQLLSLGLSKLVLAVRNEDLGHAAAAALSSGQILTSDTTIEVWKLDLSSYDSIVAFSKRAASLERLDIVVLNAGITPAVFKINEQTKHSECIQVNYLSTALLAILLLPVIKRQRSPTRLNIVSSEVAAWTSFPQKDSTSILDALDTDEKTDMVDHMFISKLLGQFFVAELAKKVPSSVAIINCASPGTVWDSRFNREHEKTFAGGIMQWINWMYGNSSRVAARMITDAVVSKGEESHGQFLSFQKIVPMAAIIYTPEGEKISAQLWKETLAEFSWAKVEDILIDIAA</sequence>
<comment type="caution">
    <text evidence="2">The sequence shown here is derived from an EMBL/GenBank/DDBJ whole genome shotgun (WGS) entry which is preliminary data.</text>
</comment>
<dbReference type="PANTHER" id="PTHR43157:SF31">
    <property type="entry name" value="PHOSPHATIDYLINOSITOL-GLYCAN BIOSYNTHESIS CLASS F PROTEIN"/>
    <property type="match status" value="1"/>
</dbReference>
<keyword evidence="3" id="KW-1185">Reference proteome</keyword>
<evidence type="ECO:0000313" key="2">
    <source>
        <dbReference type="EMBL" id="CAG8960320.1"/>
    </source>
</evidence>
<dbReference type="Pfam" id="PF00106">
    <property type="entry name" value="adh_short"/>
    <property type="match status" value="1"/>
</dbReference>
<dbReference type="PANTHER" id="PTHR43157">
    <property type="entry name" value="PHOSPHATIDYLINOSITOL-GLYCAN BIOSYNTHESIS CLASS F PROTEIN-RELATED"/>
    <property type="match status" value="1"/>
</dbReference>
<dbReference type="OrthoDB" id="542013at2759"/>
<keyword evidence="1" id="KW-0560">Oxidoreductase</keyword>
<protein>
    <recommendedName>
        <fullName evidence="4">NAD(P)-binding protein</fullName>
    </recommendedName>
</protein>
<dbReference type="AlphaFoldDB" id="A0A9N9PYF0"/>
<dbReference type="SUPFAM" id="SSF51735">
    <property type="entry name" value="NAD(P)-binding Rossmann-fold domains"/>
    <property type="match status" value="1"/>
</dbReference>
<dbReference type="InterPro" id="IPR036291">
    <property type="entry name" value="NAD(P)-bd_dom_sf"/>
</dbReference>
<name>A0A9N9PYF0_9HELO</name>
<accession>A0A9N9PYF0</accession>
<dbReference type="EMBL" id="CAJVRL010000098">
    <property type="protein sequence ID" value="CAG8960320.1"/>
    <property type="molecule type" value="Genomic_DNA"/>
</dbReference>
<dbReference type="InterPro" id="IPR002347">
    <property type="entry name" value="SDR_fam"/>
</dbReference>
<dbReference type="Gene3D" id="3.40.50.720">
    <property type="entry name" value="NAD(P)-binding Rossmann-like Domain"/>
    <property type="match status" value="1"/>
</dbReference>
<proteinExistence type="predicted"/>